<feature type="compositionally biased region" description="Basic and acidic residues" evidence="1">
    <location>
        <begin position="256"/>
        <end position="291"/>
    </location>
</feature>
<reference evidence="2 3" key="1">
    <citation type="journal article" date="2014" name="PLoS Genet.">
        <title>Analysis of the Phlebiopsis gigantea genome, transcriptome and secretome provides insight into its pioneer colonization strategies of wood.</title>
        <authorList>
            <person name="Hori C."/>
            <person name="Ishida T."/>
            <person name="Igarashi K."/>
            <person name="Samejima M."/>
            <person name="Suzuki H."/>
            <person name="Master E."/>
            <person name="Ferreira P."/>
            <person name="Ruiz-Duenas F.J."/>
            <person name="Held B."/>
            <person name="Canessa P."/>
            <person name="Larrondo L.F."/>
            <person name="Schmoll M."/>
            <person name="Druzhinina I.S."/>
            <person name="Kubicek C.P."/>
            <person name="Gaskell J.A."/>
            <person name="Kersten P."/>
            <person name="St John F."/>
            <person name="Glasner J."/>
            <person name="Sabat G."/>
            <person name="Splinter BonDurant S."/>
            <person name="Syed K."/>
            <person name="Yadav J."/>
            <person name="Mgbeahuruike A.C."/>
            <person name="Kovalchuk A."/>
            <person name="Asiegbu F.O."/>
            <person name="Lackner G."/>
            <person name="Hoffmeister D."/>
            <person name="Rencoret J."/>
            <person name="Gutierrez A."/>
            <person name="Sun H."/>
            <person name="Lindquist E."/>
            <person name="Barry K."/>
            <person name="Riley R."/>
            <person name="Grigoriev I.V."/>
            <person name="Henrissat B."/>
            <person name="Kues U."/>
            <person name="Berka R.M."/>
            <person name="Martinez A.T."/>
            <person name="Covert S.F."/>
            <person name="Blanchette R.A."/>
            <person name="Cullen D."/>
        </authorList>
    </citation>
    <scope>NUCLEOTIDE SEQUENCE [LARGE SCALE GENOMIC DNA]</scope>
    <source>
        <strain evidence="2 3">11061_1 CR5-6</strain>
    </source>
</reference>
<feature type="compositionally biased region" description="Low complexity" evidence="1">
    <location>
        <begin position="458"/>
        <end position="468"/>
    </location>
</feature>
<sequence>MDDIAVPVSELPKAFQGGSLGRRYPYPVPDEATNTSTSTTASSSKPITRSPSRPLSGATTATDTTVKPRHKNLVHALPKSREMSPQHHVHLQADVLGSNPADPSRKGKKTNFFSVAITHPRKLEQAEGPDTRQNGTPSPAAEAQPHRRRWSGRFRSGSGSSVGTQSSRSNAGDREVHLDTPPPVPPKPSSSGRPPRPLQVVPPARQATYTSLNSPPPPYQLNDFENAASDELDLEGRCSPLCGLPSPRLTPVGASDKGKERERPWGPRERLREDRERPAMRSKRSEVEITHPRRVGSPAVRDRERESRMAATAPAQVEKVASGSGSGNSKKSSGTKESAATSGVKTKRTKHGSFDFERPMSAMGGPISMRTALRGMVVGGGAHQLERSRSTRETGPRTHAKQPGSSSLPSSVGRAAARPSVDVHAQPMTRHPTDSSQGGSASSTGRSYFNYGDGDPISPVSSNSGSSSWGRKAGVRLQMGTLPHFKFEPAVPPIPGSPASDELSSRGEKSVNSQPSPSRLRQDRAAAKGRSLDLGLSLSWAPQKVREDAVLSYSRLAGGSTTTSSNGRIRARWGGATADEQGRLDPKSSRSAVDIAKAFRDALGDAAYSTFKTYVHRFDAHAMPLDGPTGLISAASRLLDTAATLDERSKKALLDNFTRFVQETQ</sequence>
<dbReference type="Proteomes" id="UP000053257">
    <property type="component" value="Unassembled WGS sequence"/>
</dbReference>
<dbReference type="HOGENOM" id="CLU_412831_0_0_1"/>
<dbReference type="STRING" id="745531.A0A0C3SC71"/>
<dbReference type="AlphaFoldDB" id="A0A0C3SC71"/>
<evidence type="ECO:0000313" key="3">
    <source>
        <dbReference type="Proteomes" id="UP000053257"/>
    </source>
</evidence>
<protein>
    <submittedName>
        <fullName evidence="2">Uncharacterized protein</fullName>
    </submittedName>
</protein>
<feature type="region of interest" description="Disordered" evidence="1">
    <location>
        <begin position="484"/>
        <end position="527"/>
    </location>
</feature>
<dbReference type="EMBL" id="KN840452">
    <property type="protein sequence ID" value="KIP10657.1"/>
    <property type="molecule type" value="Genomic_DNA"/>
</dbReference>
<feature type="compositionally biased region" description="Low complexity" evidence="1">
    <location>
        <begin position="32"/>
        <end position="44"/>
    </location>
</feature>
<dbReference type="OrthoDB" id="3260940at2759"/>
<feature type="compositionally biased region" description="Basic and acidic residues" evidence="1">
    <location>
        <begin position="384"/>
        <end position="396"/>
    </location>
</feature>
<feature type="compositionally biased region" description="Polar residues" evidence="1">
    <location>
        <begin position="510"/>
        <end position="519"/>
    </location>
</feature>
<proteinExistence type="predicted"/>
<evidence type="ECO:0000256" key="1">
    <source>
        <dbReference type="SAM" id="MobiDB-lite"/>
    </source>
</evidence>
<name>A0A0C3SC71_PHLG1</name>
<accession>A0A0C3SC71</accession>
<feature type="compositionally biased region" description="Polar residues" evidence="1">
    <location>
        <begin position="45"/>
        <end position="65"/>
    </location>
</feature>
<keyword evidence="3" id="KW-1185">Reference proteome</keyword>
<feature type="compositionally biased region" description="Low complexity" evidence="1">
    <location>
        <begin position="319"/>
        <end position="338"/>
    </location>
</feature>
<feature type="region of interest" description="Disordered" evidence="1">
    <location>
        <begin position="1"/>
        <end position="472"/>
    </location>
</feature>
<feature type="compositionally biased region" description="Low complexity" evidence="1">
    <location>
        <begin position="153"/>
        <end position="169"/>
    </location>
</feature>
<evidence type="ECO:0000313" key="2">
    <source>
        <dbReference type="EMBL" id="KIP10657.1"/>
    </source>
</evidence>
<organism evidence="2 3">
    <name type="scientific">Phlebiopsis gigantea (strain 11061_1 CR5-6)</name>
    <name type="common">White-rot fungus</name>
    <name type="synonym">Peniophora gigantea</name>
    <dbReference type="NCBI Taxonomy" id="745531"/>
    <lineage>
        <taxon>Eukaryota</taxon>
        <taxon>Fungi</taxon>
        <taxon>Dikarya</taxon>
        <taxon>Basidiomycota</taxon>
        <taxon>Agaricomycotina</taxon>
        <taxon>Agaricomycetes</taxon>
        <taxon>Polyporales</taxon>
        <taxon>Phanerochaetaceae</taxon>
        <taxon>Phlebiopsis</taxon>
    </lineage>
</organism>
<gene>
    <name evidence="2" type="ORF">PHLGIDRAFT_208600</name>
</gene>
<feature type="compositionally biased region" description="Polar residues" evidence="1">
    <location>
        <begin position="434"/>
        <end position="447"/>
    </location>
</feature>